<keyword evidence="11 18" id="KW-1133">Transmembrane helix</keyword>
<evidence type="ECO:0000256" key="1">
    <source>
        <dbReference type="ARBA" id="ARBA00004141"/>
    </source>
</evidence>
<evidence type="ECO:0000256" key="13">
    <source>
        <dbReference type="ARBA" id="ARBA00023034"/>
    </source>
</evidence>
<dbReference type="Proteomes" id="UP000000305">
    <property type="component" value="Unassembled WGS sequence"/>
</dbReference>
<evidence type="ECO:0000256" key="12">
    <source>
        <dbReference type="ARBA" id="ARBA00023018"/>
    </source>
</evidence>
<evidence type="ECO:0000256" key="14">
    <source>
        <dbReference type="ARBA" id="ARBA00023136"/>
    </source>
</evidence>
<dbReference type="AlphaFoldDB" id="E9FX17"/>
<keyword evidence="15" id="KW-0968">Cytoplasmic vesicle</keyword>
<dbReference type="InterPro" id="IPR044234">
    <property type="entry name" value="TMEM230"/>
</dbReference>
<feature type="transmembrane region" description="Helical" evidence="18">
    <location>
        <begin position="74"/>
        <end position="92"/>
    </location>
</feature>
<dbReference type="GO" id="GO:0005769">
    <property type="term" value="C:early endosome"/>
    <property type="evidence" value="ECO:0007669"/>
    <property type="project" value="UniProtKB-SubCell"/>
</dbReference>
<dbReference type="Pfam" id="PF05915">
    <property type="entry name" value="TMEM_230_134"/>
    <property type="match status" value="1"/>
</dbReference>
<organism evidence="19 20">
    <name type="scientific">Daphnia pulex</name>
    <name type="common">Water flea</name>
    <dbReference type="NCBI Taxonomy" id="6669"/>
    <lineage>
        <taxon>Eukaryota</taxon>
        <taxon>Metazoa</taxon>
        <taxon>Ecdysozoa</taxon>
        <taxon>Arthropoda</taxon>
        <taxon>Crustacea</taxon>
        <taxon>Branchiopoda</taxon>
        <taxon>Diplostraca</taxon>
        <taxon>Cladocera</taxon>
        <taxon>Anomopoda</taxon>
        <taxon>Daphniidae</taxon>
        <taxon>Daphnia</taxon>
    </lineage>
</organism>
<evidence type="ECO:0000256" key="17">
    <source>
        <dbReference type="ARBA" id="ARBA00024088"/>
    </source>
</evidence>
<evidence type="ECO:0000256" key="7">
    <source>
        <dbReference type="ARBA" id="ARBA00004603"/>
    </source>
</evidence>
<dbReference type="GO" id="GO:0016020">
    <property type="term" value="C:membrane"/>
    <property type="evidence" value="ECO:0007669"/>
    <property type="project" value="UniProtKB-SubCell"/>
</dbReference>
<evidence type="ECO:0000256" key="9">
    <source>
        <dbReference type="ARBA" id="ARBA00022692"/>
    </source>
</evidence>
<dbReference type="HOGENOM" id="CLU_126638_1_0_1"/>
<evidence type="ECO:0000256" key="11">
    <source>
        <dbReference type="ARBA" id="ARBA00022989"/>
    </source>
</evidence>
<dbReference type="KEGG" id="dpx:DAPPUDRAFT_311487"/>
<keyword evidence="13" id="KW-0333">Golgi apparatus</keyword>
<evidence type="ECO:0000256" key="18">
    <source>
        <dbReference type="SAM" id="Phobius"/>
    </source>
</evidence>
<accession>E9FX17</accession>
<dbReference type="OMA" id="MTTRSNM"/>
<keyword evidence="9 18" id="KW-0812">Transmembrane</keyword>
<dbReference type="eggNOG" id="KOG4753">
    <property type="taxonomic scope" value="Eukaryota"/>
</dbReference>
<comment type="subcellular location">
    <subcellularLocation>
        <location evidence="5">Cytoplasmic vesicle</location>
        <location evidence="5">Autophagosome</location>
    </subcellularLocation>
    <subcellularLocation>
        <location evidence="3">Cytoplasmic vesicle</location>
        <location evidence="3">Secretory vesicle</location>
        <location evidence="3">Synaptic vesicle</location>
    </subcellularLocation>
    <subcellularLocation>
        <location evidence="4">Early endosome</location>
    </subcellularLocation>
    <subcellularLocation>
        <location evidence="6">Golgi apparatus</location>
        <location evidence="6">trans-Golgi network</location>
    </subcellularLocation>
    <subcellularLocation>
        <location evidence="7">Late endosome</location>
    </subcellularLocation>
    <subcellularLocation>
        <location evidence="1">Membrane</location>
        <topology evidence="1">Multi-pass membrane protein</topology>
    </subcellularLocation>
    <subcellularLocation>
        <location evidence="2">Recycling endosome</location>
    </subcellularLocation>
</comment>
<dbReference type="FunCoup" id="E9FX17">
    <property type="interactions" value="678"/>
</dbReference>
<keyword evidence="20" id="KW-1185">Reference proteome</keyword>
<keyword evidence="10" id="KW-0967">Endosome</keyword>
<dbReference type="EMBL" id="GL732526">
    <property type="protein sequence ID" value="EFX88337.1"/>
    <property type="molecule type" value="Genomic_DNA"/>
</dbReference>
<evidence type="ECO:0000256" key="15">
    <source>
        <dbReference type="ARBA" id="ARBA00023329"/>
    </source>
</evidence>
<dbReference type="GO" id="GO:0005770">
    <property type="term" value="C:late endosome"/>
    <property type="evidence" value="ECO:0007669"/>
    <property type="project" value="UniProtKB-SubCell"/>
</dbReference>
<dbReference type="PANTHER" id="PTHR15664">
    <property type="entry name" value="C20ORF30 PROTEIN"/>
    <property type="match status" value="1"/>
</dbReference>
<evidence type="ECO:0000256" key="2">
    <source>
        <dbReference type="ARBA" id="ARBA00004172"/>
    </source>
</evidence>
<keyword evidence="12" id="KW-0770">Synapse</keyword>
<evidence type="ECO:0000256" key="6">
    <source>
        <dbReference type="ARBA" id="ARBA00004601"/>
    </source>
</evidence>
<evidence type="ECO:0000313" key="20">
    <source>
        <dbReference type="Proteomes" id="UP000000305"/>
    </source>
</evidence>
<evidence type="ECO:0000256" key="16">
    <source>
        <dbReference type="ARBA" id="ARBA00024003"/>
    </source>
</evidence>
<dbReference type="InterPro" id="IPR008590">
    <property type="entry name" value="TMEM_230/134"/>
</dbReference>
<evidence type="ECO:0000313" key="19">
    <source>
        <dbReference type="EMBL" id="EFX88337.1"/>
    </source>
</evidence>
<evidence type="ECO:0000256" key="10">
    <source>
        <dbReference type="ARBA" id="ARBA00022753"/>
    </source>
</evidence>
<reference evidence="19 20" key="1">
    <citation type="journal article" date="2011" name="Science">
        <title>The ecoresponsive genome of Daphnia pulex.</title>
        <authorList>
            <person name="Colbourne J.K."/>
            <person name="Pfrender M.E."/>
            <person name="Gilbert D."/>
            <person name="Thomas W.K."/>
            <person name="Tucker A."/>
            <person name="Oakley T.H."/>
            <person name="Tokishita S."/>
            <person name="Aerts A."/>
            <person name="Arnold G.J."/>
            <person name="Basu M.K."/>
            <person name="Bauer D.J."/>
            <person name="Caceres C.E."/>
            <person name="Carmel L."/>
            <person name="Casola C."/>
            <person name="Choi J.H."/>
            <person name="Detter J.C."/>
            <person name="Dong Q."/>
            <person name="Dusheyko S."/>
            <person name="Eads B.D."/>
            <person name="Frohlich T."/>
            <person name="Geiler-Samerotte K.A."/>
            <person name="Gerlach D."/>
            <person name="Hatcher P."/>
            <person name="Jogdeo S."/>
            <person name="Krijgsveld J."/>
            <person name="Kriventseva E.V."/>
            <person name="Kultz D."/>
            <person name="Laforsch C."/>
            <person name="Lindquist E."/>
            <person name="Lopez J."/>
            <person name="Manak J.R."/>
            <person name="Muller J."/>
            <person name="Pangilinan J."/>
            <person name="Patwardhan R.P."/>
            <person name="Pitluck S."/>
            <person name="Pritham E.J."/>
            <person name="Rechtsteiner A."/>
            <person name="Rho M."/>
            <person name="Rogozin I.B."/>
            <person name="Sakarya O."/>
            <person name="Salamov A."/>
            <person name="Schaack S."/>
            <person name="Shapiro H."/>
            <person name="Shiga Y."/>
            <person name="Skalitzky C."/>
            <person name="Smith Z."/>
            <person name="Souvorov A."/>
            <person name="Sung W."/>
            <person name="Tang Z."/>
            <person name="Tsuchiya D."/>
            <person name="Tu H."/>
            <person name="Vos H."/>
            <person name="Wang M."/>
            <person name="Wolf Y.I."/>
            <person name="Yamagata H."/>
            <person name="Yamada T."/>
            <person name="Ye Y."/>
            <person name="Shaw J.R."/>
            <person name="Andrews J."/>
            <person name="Crease T.J."/>
            <person name="Tang H."/>
            <person name="Lucas S.M."/>
            <person name="Robertson H.M."/>
            <person name="Bork P."/>
            <person name="Koonin E.V."/>
            <person name="Zdobnov E.M."/>
            <person name="Grigoriev I.V."/>
            <person name="Lynch M."/>
            <person name="Boore J.L."/>
        </authorList>
    </citation>
    <scope>NUCLEOTIDE SEQUENCE [LARGE SCALE GENOMIC DNA]</scope>
</reference>
<evidence type="ECO:0000256" key="5">
    <source>
        <dbReference type="ARBA" id="ARBA00004419"/>
    </source>
</evidence>
<evidence type="ECO:0000256" key="3">
    <source>
        <dbReference type="ARBA" id="ARBA00004234"/>
    </source>
</evidence>
<dbReference type="PANTHER" id="PTHR15664:SF6">
    <property type="entry name" value="TRANSMEMBRANE PROTEIN 230"/>
    <property type="match status" value="1"/>
</dbReference>
<sequence length="114" mass="12949">MNKSNSSHDDVQYHRMTAQNDGFVDMQFERSSPQKIPWKAILLAFALFLGGTLFLILGSLLVSGHIDSKYGDRTWPLIIIGLIMFIPGVYHVRIAFLAYTGYEGFSFEDIPEFN</sequence>
<evidence type="ECO:0000256" key="8">
    <source>
        <dbReference type="ARBA" id="ARBA00007743"/>
    </source>
</evidence>
<proteinExistence type="inferred from homology"/>
<dbReference type="OrthoDB" id="5597044at2759"/>
<name>E9FX17_DAPPU</name>
<feature type="transmembrane region" description="Helical" evidence="18">
    <location>
        <begin position="40"/>
        <end position="62"/>
    </location>
</feature>
<dbReference type="GO" id="GO:0005794">
    <property type="term" value="C:Golgi apparatus"/>
    <property type="evidence" value="ECO:0007669"/>
    <property type="project" value="UniProtKB-SubCell"/>
</dbReference>
<dbReference type="GO" id="GO:0008021">
    <property type="term" value="C:synaptic vesicle"/>
    <property type="evidence" value="ECO:0007669"/>
    <property type="project" value="UniProtKB-SubCell"/>
</dbReference>
<comment type="similarity">
    <text evidence="8">Belongs to the TMEM134/TMEM230 family.</text>
</comment>
<dbReference type="GO" id="GO:0055037">
    <property type="term" value="C:recycling endosome"/>
    <property type="evidence" value="ECO:0007669"/>
    <property type="project" value="UniProtKB-SubCell"/>
</dbReference>
<gene>
    <name evidence="19" type="ORF">DAPPUDRAFT_311487</name>
</gene>
<comment type="function">
    <text evidence="16">Involved in trafficking and recycling of synaptic vesicles.</text>
</comment>
<evidence type="ECO:0000256" key="4">
    <source>
        <dbReference type="ARBA" id="ARBA00004412"/>
    </source>
</evidence>
<dbReference type="GO" id="GO:0005776">
    <property type="term" value="C:autophagosome"/>
    <property type="evidence" value="ECO:0007669"/>
    <property type="project" value="UniProtKB-SubCell"/>
</dbReference>
<protein>
    <recommendedName>
        <fullName evidence="17">Transmembrane protein 230</fullName>
    </recommendedName>
</protein>
<keyword evidence="14 18" id="KW-0472">Membrane</keyword>
<dbReference type="InParanoid" id="E9FX17"/>
<dbReference type="GO" id="GO:0012505">
    <property type="term" value="C:endomembrane system"/>
    <property type="evidence" value="ECO:0000318"/>
    <property type="project" value="GO_Central"/>
</dbReference>